<dbReference type="SMART" id="SM00028">
    <property type="entry name" value="TPR"/>
    <property type="match status" value="3"/>
</dbReference>
<name>A0A4Q0W1Z5_9BACI</name>
<accession>A0A4Q0W1Z5</accession>
<sequence length="193" mass="22357">MISKFKESLASLNKIIYFDERQFLREKSSSPEKLKQYIHEGTLLLDSNINEEERYFLYGVLGNLHRINGQPKDALDYLTMCLNYAEKKEDHAKVIVSTIRLGEAQKYNGDHLNALELFNHALEKCNSHNEGRYIDFVLQHKGKCLMELSKLKEAENCFLEALNVRLKKNDHELLASTQKALDLVQSLIRKAQT</sequence>
<dbReference type="OrthoDB" id="1652507at2"/>
<dbReference type="EMBL" id="QOUX01000001">
    <property type="protein sequence ID" value="RXJ04571.1"/>
    <property type="molecule type" value="Genomic_DNA"/>
</dbReference>
<dbReference type="InterPro" id="IPR011990">
    <property type="entry name" value="TPR-like_helical_dom_sf"/>
</dbReference>
<dbReference type="InterPro" id="IPR019734">
    <property type="entry name" value="TPR_rpt"/>
</dbReference>
<organism evidence="1 2">
    <name type="scientific">Anaerobacillus alkaliphilus</name>
    <dbReference type="NCBI Taxonomy" id="1548597"/>
    <lineage>
        <taxon>Bacteria</taxon>
        <taxon>Bacillati</taxon>
        <taxon>Bacillota</taxon>
        <taxon>Bacilli</taxon>
        <taxon>Bacillales</taxon>
        <taxon>Bacillaceae</taxon>
        <taxon>Anaerobacillus</taxon>
    </lineage>
</organism>
<comment type="caution">
    <text evidence="1">The sequence shown here is derived from an EMBL/GenBank/DDBJ whole genome shotgun (WGS) entry which is preliminary data.</text>
</comment>
<proteinExistence type="predicted"/>
<dbReference type="RefSeq" id="WP_129076919.1">
    <property type="nucleotide sequence ID" value="NZ_QOUX01000001.1"/>
</dbReference>
<protein>
    <submittedName>
        <fullName evidence="1">Tetratricopeptide repeat protein</fullName>
    </submittedName>
</protein>
<dbReference type="SUPFAM" id="SSF48452">
    <property type="entry name" value="TPR-like"/>
    <property type="match status" value="1"/>
</dbReference>
<dbReference type="Gene3D" id="1.25.40.10">
    <property type="entry name" value="Tetratricopeptide repeat domain"/>
    <property type="match status" value="1"/>
</dbReference>
<dbReference type="Proteomes" id="UP000290649">
    <property type="component" value="Unassembled WGS sequence"/>
</dbReference>
<evidence type="ECO:0000313" key="1">
    <source>
        <dbReference type="EMBL" id="RXJ04571.1"/>
    </source>
</evidence>
<keyword evidence="2" id="KW-1185">Reference proteome</keyword>
<dbReference type="AlphaFoldDB" id="A0A4Q0W1Z5"/>
<reference evidence="1 2" key="1">
    <citation type="journal article" date="2019" name="Int. J. Syst. Evol. Microbiol.">
        <title>Anaerobacillus alkaliphilus sp. nov., a novel alkaliphilic and moderately halophilic bacterium.</title>
        <authorList>
            <person name="Borsodi A.K."/>
            <person name="Aszalos J.M."/>
            <person name="Bihari P."/>
            <person name="Nagy I."/>
            <person name="Schumann P."/>
            <person name="Sproer C."/>
            <person name="Kovacs A.L."/>
            <person name="Boka K."/>
            <person name="Dobosy P."/>
            <person name="Ovari M."/>
            <person name="Szili-Kovacs T."/>
            <person name="Toth E."/>
        </authorList>
    </citation>
    <scope>NUCLEOTIDE SEQUENCE [LARGE SCALE GENOMIC DNA]</scope>
    <source>
        <strain evidence="1 2">B16-10</strain>
    </source>
</reference>
<dbReference type="Pfam" id="PF13424">
    <property type="entry name" value="TPR_12"/>
    <property type="match status" value="1"/>
</dbReference>
<evidence type="ECO:0000313" key="2">
    <source>
        <dbReference type="Proteomes" id="UP000290649"/>
    </source>
</evidence>
<gene>
    <name evidence="1" type="ORF">DS745_04080</name>
</gene>